<dbReference type="InterPro" id="IPR000727">
    <property type="entry name" value="T_SNARE_dom"/>
</dbReference>
<evidence type="ECO:0000256" key="2">
    <source>
        <dbReference type="ARBA" id="ARBA00022554"/>
    </source>
</evidence>
<dbReference type="SUPFAM" id="SSF64268">
    <property type="entry name" value="PX domain"/>
    <property type="match status" value="1"/>
</dbReference>
<dbReference type="GO" id="GO:0000387">
    <property type="term" value="P:spliceosomal snRNP assembly"/>
    <property type="evidence" value="ECO:0007669"/>
    <property type="project" value="InterPro"/>
</dbReference>
<dbReference type="CDD" id="cd15858">
    <property type="entry name" value="SNARE_VAM7"/>
    <property type="match status" value="1"/>
</dbReference>
<name>A0A1M3TUS0_ASPLC</name>
<keyword evidence="3" id="KW-0175">Coiled coil</keyword>
<evidence type="ECO:0000313" key="8">
    <source>
        <dbReference type="EMBL" id="OJZ90638.1"/>
    </source>
</evidence>
<accession>A0A1M3TUS0</accession>
<feature type="compositionally biased region" description="Basic and acidic residues" evidence="5">
    <location>
        <begin position="351"/>
        <end position="365"/>
    </location>
</feature>
<gene>
    <name evidence="8" type="ORF">ASPFODRAFT_29101</name>
</gene>
<dbReference type="Gene3D" id="1.20.58.1070">
    <property type="match status" value="1"/>
</dbReference>
<dbReference type="PANTHER" id="PTHR22775">
    <property type="entry name" value="SORTING NEXIN"/>
    <property type="match status" value="1"/>
</dbReference>
<feature type="region of interest" description="Disordered" evidence="5">
    <location>
        <begin position="307"/>
        <end position="365"/>
    </location>
</feature>
<dbReference type="SUPFAM" id="SSF58038">
    <property type="entry name" value="SNARE fusion complex"/>
    <property type="match status" value="1"/>
</dbReference>
<organism evidence="8 9">
    <name type="scientific">Aspergillus luchuensis (strain CBS 106.47)</name>
    <dbReference type="NCBI Taxonomy" id="1137211"/>
    <lineage>
        <taxon>Eukaryota</taxon>
        <taxon>Fungi</taxon>
        <taxon>Dikarya</taxon>
        <taxon>Ascomycota</taxon>
        <taxon>Pezizomycotina</taxon>
        <taxon>Eurotiomycetes</taxon>
        <taxon>Eurotiomycetidae</taxon>
        <taxon>Eurotiales</taxon>
        <taxon>Aspergillaceae</taxon>
        <taxon>Aspergillus</taxon>
        <taxon>Aspergillus subgen. Circumdati</taxon>
    </lineage>
</organism>
<dbReference type="AlphaFoldDB" id="A0A1M3TUS0"/>
<evidence type="ECO:0000256" key="4">
    <source>
        <dbReference type="ARBA" id="ARBA00054927"/>
    </source>
</evidence>
<dbReference type="FunFam" id="3.30.1520.10:FF:000052">
    <property type="entry name" value="Putative SNARE complex subunit (Vam7)"/>
    <property type="match status" value="1"/>
</dbReference>
<dbReference type="FunFam" id="1.20.5.110:FF:000058">
    <property type="entry name" value="VAM7p Vacuolar SNARE protein"/>
    <property type="match status" value="1"/>
</dbReference>
<dbReference type="InterPro" id="IPR001683">
    <property type="entry name" value="PX_dom"/>
</dbReference>
<dbReference type="OrthoDB" id="428895at2759"/>
<dbReference type="InterPro" id="IPR035426">
    <property type="entry name" value="Gemin2/Brr1"/>
</dbReference>
<comment type="function">
    <text evidence="4">Essential for proper morphogenesis of the vacuole. May exist as structural reinforcement on the surface of the vacuolar membrane and be required for maintenance against rupture by osmotic pressure.</text>
</comment>
<dbReference type="GO" id="GO:0097576">
    <property type="term" value="P:vacuole fusion"/>
    <property type="evidence" value="ECO:0007669"/>
    <property type="project" value="UniProtKB-ARBA"/>
</dbReference>
<feature type="region of interest" description="Disordered" evidence="5">
    <location>
        <begin position="442"/>
        <end position="464"/>
    </location>
</feature>
<dbReference type="SMART" id="SM00397">
    <property type="entry name" value="t_SNARE"/>
    <property type="match status" value="1"/>
</dbReference>
<dbReference type="PROSITE" id="PS50195">
    <property type="entry name" value="PX"/>
    <property type="match status" value="1"/>
</dbReference>
<feature type="compositionally biased region" description="Basic and acidic residues" evidence="5">
    <location>
        <begin position="449"/>
        <end position="458"/>
    </location>
</feature>
<dbReference type="SMART" id="SM00312">
    <property type="entry name" value="PX"/>
    <property type="match status" value="1"/>
</dbReference>
<dbReference type="CDD" id="cd06897">
    <property type="entry name" value="PX_SNARE"/>
    <property type="match status" value="1"/>
</dbReference>
<reference evidence="9" key="1">
    <citation type="journal article" date="2017" name="Genome Biol.">
        <title>Comparative genomics reveals high biological diversity and specific adaptations in the industrially and medically important fungal genus Aspergillus.</title>
        <authorList>
            <person name="de Vries R.P."/>
            <person name="Riley R."/>
            <person name="Wiebenga A."/>
            <person name="Aguilar-Osorio G."/>
            <person name="Amillis S."/>
            <person name="Uchima C.A."/>
            <person name="Anderluh G."/>
            <person name="Asadollahi M."/>
            <person name="Askin M."/>
            <person name="Barry K."/>
            <person name="Battaglia E."/>
            <person name="Bayram O."/>
            <person name="Benocci T."/>
            <person name="Braus-Stromeyer S.A."/>
            <person name="Caldana C."/>
            <person name="Canovas D."/>
            <person name="Cerqueira G.C."/>
            <person name="Chen F."/>
            <person name="Chen W."/>
            <person name="Choi C."/>
            <person name="Clum A."/>
            <person name="Dos Santos R.A."/>
            <person name="Damasio A.R."/>
            <person name="Diallinas G."/>
            <person name="Emri T."/>
            <person name="Fekete E."/>
            <person name="Flipphi M."/>
            <person name="Freyberg S."/>
            <person name="Gallo A."/>
            <person name="Gournas C."/>
            <person name="Habgood R."/>
            <person name="Hainaut M."/>
            <person name="Harispe M.L."/>
            <person name="Henrissat B."/>
            <person name="Hilden K.S."/>
            <person name="Hope R."/>
            <person name="Hossain A."/>
            <person name="Karabika E."/>
            <person name="Karaffa L."/>
            <person name="Karanyi Z."/>
            <person name="Krasevec N."/>
            <person name="Kuo A."/>
            <person name="Kusch H."/>
            <person name="LaButti K."/>
            <person name="Lagendijk E.L."/>
            <person name="Lapidus A."/>
            <person name="Levasseur A."/>
            <person name="Lindquist E."/>
            <person name="Lipzen A."/>
            <person name="Logrieco A.F."/>
            <person name="MacCabe A."/>
            <person name="Maekelae M.R."/>
            <person name="Malavazi I."/>
            <person name="Melin P."/>
            <person name="Meyer V."/>
            <person name="Mielnichuk N."/>
            <person name="Miskei M."/>
            <person name="Molnar A.P."/>
            <person name="Mule G."/>
            <person name="Ngan C.Y."/>
            <person name="Orejas M."/>
            <person name="Orosz E."/>
            <person name="Ouedraogo J.P."/>
            <person name="Overkamp K.M."/>
            <person name="Park H.-S."/>
            <person name="Perrone G."/>
            <person name="Piumi F."/>
            <person name="Punt P.J."/>
            <person name="Ram A.F."/>
            <person name="Ramon A."/>
            <person name="Rauscher S."/>
            <person name="Record E."/>
            <person name="Riano-Pachon D.M."/>
            <person name="Robert V."/>
            <person name="Roehrig J."/>
            <person name="Ruller R."/>
            <person name="Salamov A."/>
            <person name="Salih N.S."/>
            <person name="Samson R.A."/>
            <person name="Sandor E."/>
            <person name="Sanguinetti M."/>
            <person name="Schuetze T."/>
            <person name="Sepcic K."/>
            <person name="Shelest E."/>
            <person name="Sherlock G."/>
            <person name="Sophianopoulou V."/>
            <person name="Squina F.M."/>
            <person name="Sun H."/>
            <person name="Susca A."/>
            <person name="Todd R.B."/>
            <person name="Tsang A."/>
            <person name="Unkles S.E."/>
            <person name="van de Wiele N."/>
            <person name="van Rossen-Uffink D."/>
            <person name="Oliveira J.V."/>
            <person name="Vesth T.C."/>
            <person name="Visser J."/>
            <person name="Yu J.-H."/>
            <person name="Zhou M."/>
            <person name="Andersen M.R."/>
            <person name="Archer D.B."/>
            <person name="Baker S.E."/>
            <person name="Benoit I."/>
            <person name="Brakhage A.A."/>
            <person name="Braus G.H."/>
            <person name="Fischer R."/>
            <person name="Frisvad J.C."/>
            <person name="Goldman G.H."/>
            <person name="Houbraken J."/>
            <person name="Oakley B."/>
            <person name="Pocsi I."/>
            <person name="Scazzocchio C."/>
            <person name="Seiboth B."/>
            <person name="vanKuyk P.A."/>
            <person name="Wortman J."/>
            <person name="Dyer P.S."/>
            <person name="Grigoriev I.V."/>
        </authorList>
    </citation>
    <scope>NUCLEOTIDE SEQUENCE [LARGE SCALE GENOMIC DNA]</scope>
    <source>
        <strain evidence="9">CBS 106.47</strain>
    </source>
</reference>
<dbReference type="InterPro" id="IPR036871">
    <property type="entry name" value="PX_dom_sf"/>
</dbReference>
<feature type="domain" description="T-SNARE coiled-coil homology" evidence="6">
    <location>
        <begin position="804"/>
        <end position="866"/>
    </location>
</feature>
<dbReference type="GO" id="GO:0000329">
    <property type="term" value="C:fungal-type vacuole membrane"/>
    <property type="evidence" value="ECO:0007669"/>
    <property type="project" value="UniProtKB-ARBA"/>
</dbReference>
<dbReference type="PROSITE" id="PS50192">
    <property type="entry name" value="T_SNARE"/>
    <property type="match status" value="1"/>
</dbReference>
<feature type="region of interest" description="Disordered" evidence="5">
    <location>
        <begin position="669"/>
        <end position="706"/>
    </location>
</feature>
<evidence type="ECO:0000256" key="1">
    <source>
        <dbReference type="ARBA" id="ARBA00004116"/>
    </source>
</evidence>
<evidence type="ECO:0000256" key="3">
    <source>
        <dbReference type="ARBA" id="ARBA00023054"/>
    </source>
</evidence>
<dbReference type="GO" id="GO:0035091">
    <property type="term" value="F:phosphatidylinositol binding"/>
    <property type="evidence" value="ECO:0007669"/>
    <property type="project" value="InterPro"/>
</dbReference>
<feature type="region of interest" description="Disordered" evidence="5">
    <location>
        <begin position="378"/>
        <end position="403"/>
    </location>
</feature>
<evidence type="ECO:0008006" key="10">
    <source>
        <dbReference type="Google" id="ProtNLM"/>
    </source>
</evidence>
<keyword evidence="2" id="KW-0926">Vacuole</keyword>
<protein>
    <recommendedName>
        <fullName evidence="10">PX domain-containing protein</fullName>
    </recommendedName>
</protein>
<feature type="compositionally biased region" description="Low complexity" evidence="5">
    <location>
        <begin position="676"/>
        <end position="693"/>
    </location>
</feature>
<dbReference type="Pfam" id="PF04938">
    <property type="entry name" value="SIP1"/>
    <property type="match status" value="1"/>
</dbReference>
<feature type="region of interest" description="Disordered" evidence="5">
    <location>
        <begin position="1"/>
        <end position="69"/>
    </location>
</feature>
<evidence type="ECO:0000259" key="6">
    <source>
        <dbReference type="PROSITE" id="PS50192"/>
    </source>
</evidence>
<dbReference type="GO" id="GO:0016192">
    <property type="term" value="P:vesicle-mediated transport"/>
    <property type="evidence" value="ECO:0007669"/>
    <property type="project" value="UniProtKB-ARBA"/>
</dbReference>
<evidence type="ECO:0000313" key="9">
    <source>
        <dbReference type="Proteomes" id="UP000184063"/>
    </source>
</evidence>
<feature type="compositionally biased region" description="Acidic residues" evidence="5">
    <location>
        <begin position="107"/>
        <end position="125"/>
    </location>
</feature>
<dbReference type="Gene3D" id="3.30.1520.10">
    <property type="entry name" value="Phox-like domain"/>
    <property type="match status" value="1"/>
</dbReference>
<feature type="region of interest" description="Disordered" evidence="5">
    <location>
        <begin position="99"/>
        <end position="132"/>
    </location>
</feature>
<sequence length="867" mass="95563">MPDKRKPSGSVTGYSPYAKRSRPSYAEEDDEEEAQPTVTPYERPRNHPVYGQKSAFPGLDVAGDDELFYGPAEDGLEYLRMVRSEANSLPFLFTAPQSTENTAATEQEQEQEQNGEEPQQQEEEVKDTPEPVPEGVVVDGVYFVPPTSKINTTVAPAADVANEGISDAQSSYYNLLHHRFLLLRSILKCTPPSEAIAGLDESHPISLPRHSRNARKEWRRLLLAVDPQTVQLACMDMESVLGVLEIMARLMSENVRSGDAQRVRRIGAWAWGLLGKCRDVGQLGTEEVGEIRDLGKRAVKILRKMREEDEKKMQEGDGSDEEDAEEDMGENAAEGEEGAQQVDGPSDDQDHDMQDVEEEKPATAEELEAAKARLQAKLADGEEQPAVTEPEVNNEEPTNEAATQTRAMLDMIITVIGEYYGQRDLLGARELWNGPEATCSSIDSYGADNPEKPQKGKENPTIMPPTTLEISIPTTSISATQPPYTLYNITLRLPLRSFTISKRYSDFTTFHNTLTSQTNAPPPAPLPPKSWFQNTINNATLRESRREALEAYLRAINESDDPRWRNSPAWRAFLNLPSLPSNNNSTGGGNGASTRLHAAITDPGDSEGGGITDPILWLDCFRDMKGHLHDARLYLTRRDQETTPQRQHESSAKAKSELVRAGGLIGSLESGLRNLSNTSTSGGGEENNNNAGSRPGSKLGRRNTATTATVWSVSGNNTLGEGEMRRRKDLLINARKEKDGLEDLLNAMAAKSRIDSAVASIQDKEALMGTQGGKKAIRSSGRVLGRETERTRELDNSGVVQLQKQMMQDQDVAVDELMRIVNRQKELGIAINNELQVQNELLNLADEDATRLGGKIDIGKKRIGRIS</sequence>
<feature type="compositionally biased region" description="Acidic residues" evidence="5">
    <location>
        <begin position="317"/>
        <end position="337"/>
    </location>
</feature>
<evidence type="ECO:0000256" key="5">
    <source>
        <dbReference type="SAM" id="MobiDB-lite"/>
    </source>
</evidence>
<dbReference type="GO" id="GO:0007034">
    <property type="term" value="P:vacuolar transport"/>
    <property type="evidence" value="ECO:0007669"/>
    <property type="project" value="UniProtKB-ARBA"/>
</dbReference>
<feature type="domain" description="PX" evidence="7">
    <location>
        <begin position="465"/>
        <end position="580"/>
    </location>
</feature>
<proteinExistence type="predicted"/>
<comment type="subcellular location">
    <subcellularLocation>
        <location evidence="1">Vacuole</location>
    </subcellularLocation>
</comment>
<evidence type="ECO:0000259" key="7">
    <source>
        <dbReference type="PROSITE" id="PS50195"/>
    </source>
</evidence>
<dbReference type="PANTHER" id="PTHR22775:SF3">
    <property type="entry name" value="SORTING NEXIN-13"/>
    <property type="match status" value="1"/>
</dbReference>
<dbReference type="VEuPathDB" id="FungiDB:ASPFODRAFT_29101"/>
<dbReference type="EMBL" id="KV878237">
    <property type="protein sequence ID" value="OJZ90638.1"/>
    <property type="molecule type" value="Genomic_DNA"/>
</dbReference>
<dbReference type="Pfam" id="PF00787">
    <property type="entry name" value="PX"/>
    <property type="match status" value="1"/>
</dbReference>
<dbReference type="Proteomes" id="UP000184063">
    <property type="component" value="Unassembled WGS sequence"/>
</dbReference>
<dbReference type="Gene3D" id="1.20.5.110">
    <property type="match status" value="1"/>
</dbReference>